<dbReference type="EMBL" id="QZKI01000110">
    <property type="protein sequence ID" value="RJP67009.1"/>
    <property type="molecule type" value="Genomic_DNA"/>
</dbReference>
<keyword evidence="4" id="KW-0479">Metal-binding</keyword>
<dbReference type="GO" id="GO:0051536">
    <property type="term" value="F:iron-sulfur cluster binding"/>
    <property type="evidence" value="ECO:0007669"/>
    <property type="project" value="UniProtKB-KW"/>
</dbReference>
<dbReference type="SMART" id="SM00926">
    <property type="entry name" value="Molybdop_Fe4S4"/>
    <property type="match status" value="1"/>
</dbReference>
<dbReference type="Gene3D" id="2.40.40.20">
    <property type="match status" value="1"/>
</dbReference>
<dbReference type="PROSITE" id="PS00490">
    <property type="entry name" value="MOLYBDOPTERIN_PROK_2"/>
    <property type="match status" value="1"/>
</dbReference>
<dbReference type="PANTHER" id="PTHR43742">
    <property type="entry name" value="TRIMETHYLAMINE-N-OXIDE REDUCTASE"/>
    <property type="match status" value="1"/>
</dbReference>
<dbReference type="GO" id="GO:0016491">
    <property type="term" value="F:oxidoreductase activity"/>
    <property type="evidence" value="ECO:0007669"/>
    <property type="project" value="UniProtKB-KW"/>
</dbReference>
<dbReference type="CDD" id="cd02781">
    <property type="entry name" value="MopB_CT_Acetylene-hydratase"/>
    <property type="match status" value="1"/>
</dbReference>
<evidence type="ECO:0000256" key="2">
    <source>
        <dbReference type="ARBA" id="ARBA00010312"/>
    </source>
</evidence>
<dbReference type="InterPro" id="IPR006656">
    <property type="entry name" value="Mopterin_OxRdtase"/>
</dbReference>
<dbReference type="GO" id="GO:0046872">
    <property type="term" value="F:metal ion binding"/>
    <property type="evidence" value="ECO:0007669"/>
    <property type="project" value="UniProtKB-KW"/>
</dbReference>
<gene>
    <name evidence="9" type="ORF">C4532_15415</name>
</gene>
<dbReference type="InterPro" id="IPR050612">
    <property type="entry name" value="Prok_Mopterin_Oxidored"/>
</dbReference>
<dbReference type="InterPro" id="IPR009010">
    <property type="entry name" value="Asp_de-COase-like_dom_sf"/>
</dbReference>
<sequence>MRKTSESVKSGKEEVVKSICRMCHGVCGVIVHMRNGIVVKVTGDPESPLSNGFICSKGRASVEYLYHPDRLRHPLKRAGAKGENKWKQISWEEALDTIAQKLLDYKKDYGPESVALAVGTGRPYQAFALRFANAFGTPNVVSYAHICYLPRVVASIITCGQLPICDFYGFGGVHPRCVVVWGCNISETGAADGMCGNQLTLARRTGAKFIVIDPRRTKLASKADVWAQVRPGTDVALAMGMLHVIIHEKLYDKAFVEQYTEGFDRLVQHVKGYLPSKVAEITWVPAQIIRQMARLYAETKPACMLWGNGLDESINCFQTARALLILRAVTGNIDVPGGDVFWIPPKGVVQTSPFMDPSIILPEMVTPEASARKLSAGQSLMNFVLRHSTFWDAVLTGKPYSPKVLIIVGTNPLLTASDCLKGEQALKKLEFTVALDLFMTPTTQLADIVLPAATWLEQDDIADLHFIWCVAARQKVVEIEECWDDKKIFIELAKRIGLKDCFPWNDVREYCDFVLKDTGLDFEKFTKLGILKGEMQYRKYEANGFPTPSGKFEIASSILDSFGYDALPDYVEPPESPYSAPELAKEYPLIAITGCKVEPFFHTEYRQLKSQRKRHPDPLVEINPATAKELGIEDGDWVWVESPRARIRQRAKLSPDIHPRMVAIQHAWWFPEEEPPEYGWKRSSANLLLDHRPADPIWGSESWKGFLCKVYV</sequence>
<organism evidence="9 10">
    <name type="scientific">Candidatus Abyssobacteria bacterium SURF_17</name>
    <dbReference type="NCBI Taxonomy" id="2093361"/>
    <lineage>
        <taxon>Bacteria</taxon>
        <taxon>Pseudomonadati</taxon>
        <taxon>Candidatus Hydrogenedentota</taxon>
        <taxon>Candidatus Abyssobacteria</taxon>
    </lineage>
</organism>
<dbReference type="InterPro" id="IPR041930">
    <property type="entry name" value="Acetylene_hydratase"/>
</dbReference>
<dbReference type="SUPFAM" id="SSF53706">
    <property type="entry name" value="Formate dehydrogenase/DMSO reductase, domains 1-3"/>
    <property type="match status" value="1"/>
</dbReference>
<evidence type="ECO:0000256" key="3">
    <source>
        <dbReference type="ARBA" id="ARBA00022505"/>
    </source>
</evidence>
<protein>
    <submittedName>
        <fullName evidence="9">Dehydrogenase</fullName>
    </submittedName>
</protein>
<dbReference type="InterPro" id="IPR006963">
    <property type="entry name" value="Mopterin_OxRdtase_4Fe-4S_dom"/>
</dbReference>
<dbReference type="Pfam" id="PF01568">
    <property type="entry name" value="Molydop_binding"/>
    <property type="match status" value="1"/>
</dbReference>
<comment type="similarity">
    <text evidence="2">Belongs to the prokaryotic molybdopterin-containing oxidoreductase family.</text>
</comment>
<dbReference type="Proteomes" id="UP000285961">
    <property type="component" value="Unassembled WGS sequence"/>
</dbReference>
<keyword evidence="7" id="KW-0411">Iron-sulfur</keyword>
<reference evidence="9 10" key="1">
    <citation type="journal article" date="2017" name="ISME J.">
        <title>Energy and carbon metabolisms in a deep terrestrial subsurface fluid microbial community.</title>
        <authorList>
            <person name="Momper L."/>
            <person name="Jungbluth S.P."/>
            <person name="Lee M.D."/>
            <person name="Amend J.P."/>
        </authorList>
    </citation>
    <scope>NUCLEOTIDE SEQUENCE [LARGE SCALE GENOMIC DNA]</scope>
    <source>
        <strain evidence="9">SURF_17</strain>
    </source>
</reference>
<keyword evidence="3" id="KW-0500">Molybdenum</keyword>
<comment type="caution">
    <text evidence="9">The sequence shown here is derived from an EMBL/GenBank/DDBJ whole genome shotgun (WGS) entry which is preliminary data.</text>
</comment>
<dbReference type="InterPro" id="IPR037949">
    <property type="entry name" value="MopB_CT_Acetylene-hydratase"/>
</dbReference>
<evidence type="ECO:0000256" key="1">
    <source>
        <dbReference type="ARBA" id="ARBA00001942"/>
    </source>
</evidence>
<dbReference type="InterPro" id="IPR006657">
    <property type="entry name" value="MoPterin_dinucl-bd_dom"/>
</dbReference>
<evidence type="ECO:0000256" key="6">
    <source>
        <dbReference type="ARBA" id="ARBA00023004"/>
    </source>
</evidence>
<evidence type="ECO:0000256" key="7">
    <source>
        <dbReference type="ARBA" id="ARBA00023014"/>
    </source>
</evidence>
<evidence type="ECO:0000313" key="10">
    <source>
        <dbReference type="Proteomes" id="UP000285961"/>
    </source>
</evidence>
<name>A0A419ET75_9BACT</name>
<evidence type="ECO:0000259" key="8">
    <source>
        <dbReference type="PROSITE" id="PS51669"/>
    </source>
</evidence>
<dbReference type="Gene3D" id="3.40.50.740">
    <property type="match status" value="1"/>
</dbReference>
<dbReference type="GO" id="GO:0043546">
    <property type="term" value="F:molybdopterin cofactor binding"/>
    <property type="evidence" value="ECO:0007669"/>
    <property type="project" value="InterPro"/>
</dbReference>
<dbReference type="Pfam" id="PF00384">
    <property type="entry name" value="Molybdopterin"/>
    <property type="match status" value="1"/>
</dbReference>
<dbReference type="SUPFAM" id="SSF50692">
    <property type="entry name" value="ADC-like"/>
    <property type="match status" value="1"/>
</dbReference>
<dbReference type="GO" id="GO:0018818">
    <property type="term" value="F:acetylene hydratase activity"/>
    <property type="evidence" value="ECO:0007669"/>
    <property type="project" value="InterPro"/>
</dbReference>
<evidence type="ECO:0000256" key="4">
    <source>
        <dbReference type="ARBA" id="ARBA00022723"/>
    </source>
</evidence>
<dbReference type="AlphaFoldDB" id="A0A419ET75"/>
<proteinExistence type="inferred from homology"/>
<dbReference type="Gene3D" id="2.20.25.90">
    <property type="entry name" value="ADC-like domains"/>
    <property type="match status" value="1"/>
</dbReference>
<dbReference type="Pfam" id="PF04879">
    <property type="entry name" value="Molybdop_Fe4S4"/>
    <property type="match status" value="1"/>
</dbReference>
<evidence type="ECO:0000313" key="9">
    <source>
        <dbReference type="EMBL" id="RJP67009.1"/>
    </source>
</evidence>
<accession>A0A419ET75</accession>
<comment type="cofactor">
    <cofactor evidence="1">
        <name>Mo-bis(molybdopterin guanine dinucleotide)</name>
        <dbReference type="ChEBI" id="CHEBI:60539"/>
    </cofactor>
</comment>
<dbReference type="InterPro" id="IPR006655">
    <property type="entry name" value="Mopterin_OxRdtase_prok_CS"/>
</dbReference>
<dbReference type="PANTHER" id="PTHR43742:SF6">
    <property type="entry name" value="OXIDOREDUCTASE YYAE-RELATED"/>
    <property type="match status" value="1"/>
</dbReference>
<dbReference type="PROSITE" id="PS51669">
    <property type="entry name" value="4FE4S_MOW_BIS_MGD"/>
    <property type="match status" value="1"/>
</dbReference>
<keyword evidence="5" id="KW-0560">Oxidoreductase</keyword>
<keyword evidence="6" id="KW-0408">Iron</keyword>
<dbReference type="CDD" id="cd02759">
    <property type="entry name" value="MopB_Acetylene-hydratase"/>
    <property type="match status" value="1"/>
</dbReference>
<evidence type="ECO:0000256" key="5">
    <source>
        <dbReference type="ARBA" id="ARBA00023002"/>
    </source>
</evidence>
<feature type="domain" description="4Fe-4S Mo/W bis-MGD-type" evidence="8">
    <location>
        <begin position="13"/>
        <end position="69"/>
    </location>
</feature>
<dbReference type="Gene3D" id="3.40.228.10">
    <property type="entry name" value="Dimethylsulfoxide Reductase, domain 2"/>
    <property type="match status" value="1"/>
</dbReference>